<comment type="caution">
    <text evidence="1">The sequence shown here is derived from an EMBL/GenBank/DDBJ whole genome shotgun (WGS) entry which is preliminary data.</text>
</comment>
<evidence type="ECO:0000313" key="1">
    <source>
        <dbReference type="EMBL" id="GAI46719.1"/>
    </source>
</evidence>
<feature type="non-terminal residue" evidence="1">
    <location>
        <position position="1"/>
    </location>
</feature>
<name>X1QTW0_9ZZZZ</name>
<dbReference type="EMBL" id="BARV01042140">
    <property type="protein sequence ID" value="GAI46719.1"/>
    <property type="molecule type" value="Genomic_DNA"/>
</dbReference>
<gene>
    <name evidence="1" type="ORF">S06H3_63506</name>
</gene>
<sequence>DTKSTLFNTPTNKTITLFSEEDIHILGQQMEYEKAKAEILKVIDEKERLYYSDLLRLTPYDLETIVKVCDELMVEGKIRDVKP</sequence>
<proteinExistence type="predicted"/>
<reference evidence="1" key="1">
    <citation type="journal article" date="2014" name="Front. Microbiol.">
        <title>High frequency of phylogenetically diverse reductive dehalogenase-homologous genes in deep subseafloor sedimentary metagenomes.</title>
        <authorList>
            <person name="Kawai M."/>
            <person name="Futagami T."/>
            <person name="Toyoda A."/>
            <person name="Takaki Y."/>
            <person name="Nishi S."/>
            <person name="Hori S."/>
            <person name="Arai W."/>
            <person name="Tsubouchi T."/>
            <person name="Morono Y."/>
            <person name="Uchiyama I."/>
            <person name="Ito T."/>
            <person name="Fujiyama A."/>
            <person name="Inagaki F."/>
            <person name="Takami H."/>
        </authorList>
    </citation>
    <scope>NUCLEOTIDE SEQUENCE</scope>
    <source>
        <strain evidence="1">Expedition CK06-06</strain>
    </source>
</reference>
<accession>X1QTW0</accession>
<organism evidence="1">
    <name type="scientific">marine sediment metagenome</name>
    <dbReference type="NCBI Taxonomy" id="412755"/>
    <lineage>
        <taxon>unclassified sequences</taxon>
        <taxon>metagenomes</taxon>
        <taxon>ecological metagenomes</taxon>
    </lineage>
</organism>
<dbReference type="AlphaFoldDB" id="X1QTW0"/>
<protein>
    <submittedName>
        <fullName evidence="1">Uncharacterized protein</fullName>
    </submittedName>
</protein>